<evidence type="ECO:0000259" key="6">
    <source>
        <dbReference type="Pfam" id="PF06803"/>
    </source>
</evidence>
<reference evidence="7 8" key="1">
    <citation type="submission" date="2016-10" db="EMBL/GenBank/DDBJ databases">
        <authorList>
            <person name="de Groot N.N."/>
        </authorList>
    </citation>
    <scope>NUCLEOTIDE SEQUENCE [LARGE SCALE GENOMIC DNA]</scope>
    <source>
        <strain evidence="7 8">DSM 25186</strain>
    </source>
</reference>
<dbReference type="GO" id="GO:0012505">
    <property type="term" value="C:endomembrane system"/>
    <property type="evidence" value="ECO:0007669"/>
    <property type="project" value="UniProtKB-SubCell"/>
</dbReference>
<dbReference type="Proteomes" id="UP000198510">
    <property type="component" value="Unassembled WGS sequence"/>
</dbReference>
<evidence type="ECO:0000256" key="1">
    <source>
        <dbReference type="ARBA" id="ARBA00004127"/>
    </source>
</evidence>
<evidence type="ECO:0000256" key="2">
    <source>
        <dbReference type="ARBA" id="ARBA00022692"/>
    </source>
</evidence>
<evidence type="ECO:0000313" key="8">
    <source>
        <dbReference type="Proteomes" id="UP000198510"/>
    </source>
</evidence>
<evidence type="ECO:0000313" key="7">
    <source>
        <dbReference type="EMBL" id="SDL34931.1"/>
    </source>
</evidence>
<keyword evidence="3 5" id="KW-1133">Transmembrane helix</keyword>
<name>A0A1G9JC22_9BACT</name>
<organism evidence="7 8">
    <name type="scientific">Catalinimonas alkaloidigena</name>
    <dbReference type="NCBI Taxonomy" id="1075417"/>
    <lineage>
        <taxon>Bacteria</taxon>
        <taxon>Pseudomonadati</taxon>
        <taxon>Bacteroidota</taxon>
        <taxon>Cytophagia</taxon>
        <taxon>Cytophagales</taxon>
        <taxon>Catalimonadaceae</taxon>
        <taxon>Catalinimonas</taxon>
    </lineage>
</organism>
<sequence>MNSHFFRKAQRQAKKLINDPEKLDNFIDYMDVKIKELRKEETVKEIINYVKTFGRLVGAYRSGRYREISQTKIILVLGALVYFVSPMDLVPDFIPVFGLLDDLGVLVWVFNTVKHEIEKFQAWEGVYADFEEITDTPKNMPTKVRAK</sequence>
<evidence type="ECO:0000256" key="3">
    <source>
        <dbReference type="ARBA" id="ARBA00022989"/>
    </source>
</evidence>
<proteinExistence type="predicted"/>
<feature type="domain" description="DUF1232" evidence="6">
    <location>
        <begin position="73"/>
        <end position="108"/>
    </location>
</feature>
<dbReference type="Pfam" id="PF06803">
    <property type="entry name" value="DUF1232"/>
    <property type="match status" value="1"/>
</dbReference>
<comment type="subcellular location">
    <subcellularLocation>
        <location evidence="1">Endomembrane system</location>
        <topology evidence="1">Multi-pass membrane protein</topology>
    </subcellularLocation>
</comment>
<evidence type="ECO:0000256" key="5">
    <source>
        <dbReference type="SAM" id="Phobius"/>
    </source>
</evidence>
<gene>
    <name evidence="7" type="ORF">SAMN05421823_105268</name>
</gene>
<evidence type="ECO:0000256" key="4">
    <source>
        <dbReference type="ARBA" id="ARBA00023136"/>
    </source>
</evidence>
<keyword evidence="4 5" id="KW-0472">Membrane</keyword>
<dbReference type="AlphaFoldDB" id="A0A1G9JC22"/>
<accession>A0A1G9JC22</accession>
<dbReference type="RefSeq" id="WP_089683407.1">
    <property type="nucleotide sequence ID" value="NZ_FNFO01000005.1"/>
</dbReference>
<dbReference type="STRING" id="1075417.SAMN05421823_105268"/>
<dbReference type="EMBL" id="FNFO01000005">
    <property type="protein sequence ID" value="SDL34931.1"/>
    <property type="molecule type" value="Genomic_DNA"/>
</dbReference>
<dbReference type="InterPro" id="IPR010652">
    <property type="entry name" value="DUF1232"/>
</dbReference>
<keyword evidence="2 5" id="KW-0812">Transmembrane</keyword>
<protein>
    <submittedName>
        <fullName evidence="7">Uncharacterized membrane protein YkvA, DUF1232 family</fullName>
    </submittedName>
</protein>
<feature type="transmembrane region" description="Helical" evidence="5">
    <location>
        <begin position="71"/>
        <end position="87"/>
    </location>
</feature>
<keyword evidence="8" id="KW-1185">Reference proteome</keyword>